<accession>A0ABX9LDR7</accession>
<dbReference type="EMBL" id="QFZU02000146">
    <property type="protein sequence ID" value="RGA02044.1"/>
    <property type="molecule type" value="Genomic_DNA"/>
</dbReference>
<keyword evidence="5" id="KW-1185">Reference proteome</keyword>
<evidence type="ECO:0000259" key="3">
    <source>
        <dbReference type="PROSITE" id="PS50837"/>
    </source>
</evidence>
<keyword evidence="2" id="KW-0067">ATP-binding</keyword>
<comment type="caution">
    <text evidence="4">The sequence shown here is derived from an EMBL/GenBank/DDBJ whole genome shotgun (WGS) entry which is preliminary data.</text>
</comment>
<dbReference type="InterPro" id="IPR054547">
    <property type="entry name" value="NNH1"/>
</dbReference>
<dbReference type="InterPro" id="IPR032675">
    <property type="entry name" value="LRR_dom_sf"/>
</dbReference>
<dbReference type="Gene3D" id="3.80.10.10">
    <property type="entry name" value="Ribonuclease Inhibitor"/>
    <property type="match status" value="1"/>
</dbReference>
<feature type="domain" description="NACHT" evidence="3">
    <location>
        <begin position="284"/>
        <end position="620"/>
    </location>
</feature>
<sequence>MAEMSYSLAIARAVILPIARMILADREKKRSQSLPLAELINVRITDDFKKRALTREVEAAIDLVAQRLEPLLEREWPGLSRSDKDAALFEVIRVFESADLSDAALFADDVNPDLLAQRLKKQALRTAVQSLGEPASALFHKLLDECCILYVQLLIHIAPFSARAIAELLSRSTSLSRQVDLVLERIPAPTLDAPAGTSHDAEFTNRYLTHISTMLDDLELFGVDVHRYRLNTSLSVAYIPLRVTSDPASDYETSLDWSRGELQSGEVDTEASSLRIEQALRESRRTLIRGEAGSGKTTLISWLAINAARSSFGTALQELNGSVPFIIKLRSFVGKSLPRPEMFINEVAGPMVDLMPSGWAHRILSAGTALLLVDGVDELPAGERASVRNWLKGLLTQFPNMRVVVTARPSAAKHQWLAHLGFGSAILDRMGPSEVRALIAHWHEAILASGNSPCDAAGLAIHERKLVSSLDSAPHLQALATNPLLCAMLCALNLDRHSALPPDRMGIYRAALEMLLERRDVERGVQVEAVPFLDISTKLETLQYLAWRSSLNGRTELDYRQAVRQISERLAMLSIAVRNSEGVLDYLLNRSSVIREVVPGRISFVHRTFQEYLTAREAAEQGDVGLLLGKAHLDTWRETVVMAVGHGNLPTRTALLKGILDRADREKRHARRLRILAASCLETAGPIDQDLRSTVDRYVHTLLPPRKMDEVQSLVSAGAAILKYLPDSIAGLSLEATRATIATAALIGGPEALHKLSLYSRDNRRAVGEYLVSQSKYFDPQEYGERVLENAALSRSRLFIDSRAELRALQAMSRKAQEKVAISRVQLHDVVDVAAELGNMKRISELWMEGTFSDLTTISRLASTLREIILWTSVSLSSDSIEAISLMPRLKTLAIGSGGRFENIEFVSRLSKLQELWLYELDHVASLQPLADLGNLEVLRLGDLRRPDLMQAIHTLPKMHSLYLVHAPVTAQLAELVPAMKRIQSLYIWEDKWLETLAPLGKLEKLEFLDVASQELADIGDVSEFGHLKEVVLSCPQIEDHSPLARIPGLMSLTLKSPVRRFDREPFAEAGIRVEYLGDEVVPGVDSDDVIV</sequence>
<proteinExistence type="predicted"/>
<dbReference type="Pfam" id="PF22733">
    <property type="entry name" value="NNH1"/>
    <property type="match status" value="1"/>
</dbReference>
<dbReference type="SUPFAM" id="SSF52540">
    <property type="entry name" value="P-loop containing nucleoside triphosphate hydrolases"/>
    <property type="match status" value="1"/>
</dbReference>
<protein>
    <submittedName>
        <fullName evidence="4">NACHT domain-containing protein</fullName>
    </submittedName>
</protein>
<dbReference type="InterPro" id="IPR007111">
    <property type="entry name" value="NACHT_NTPase"/>
</dbReference>
<name>A0ABX9LDR7_9ACTN</name>
<dbReference type="SUPFAM" id="SSF52058">
    <property type="entry name" value="L domain-like"/>
    <property type="match status" value="1"/>
</dbReference>
<reference evidence="4 5" key="1">
    <citation type="submission" date="2018-08" db="EMBL/GenBank/DDBJ databases">
        <title>Microbispora. triticiradicis sp. nov., a novel actinomycete isolated from the root of wheat (Triticum aestivum L.)).</title>
        <authorList>
            <person name="Han C."/>
        </authorList>
    </citation>
    <scope>NUCLEOTIDE SEQUENCE [LARGE SCALE GENOMIC DNA]</scope>
    <source>
        <strain evidence="4 5">NEAU-HRDPA2-9</strain>
    </source>
</reference>
<dbReference type="PANTHER" id="PTHR46844">
    <property type="entry name" value="SLR5058 PROTEIN"/>
    <property type="match status" value="1"/>
</dbReference>
<evidence type="ECO:0000313" key="5">
    <source>
        <dbReference type="Proteomes" id="UP000262538"/>
    </source>
</evidence>
<keyword evidence="1" id="KW-0547">Nucleotide-binding</keyword>
<dbReference type="Proteomes" id="UP000262538">
    <property type="component" value="Unassembled WGS sequence"/>
</dbReference>
<gene>
    <name evidence="4" type="ORF">DI270_026540</name>
</gene>
<evidence type="ECO:0000313" key="4">
    <source>
        <dbReference type="EMBL" id="RGA02044.1"/>
    </source>
</evidence>
<dbReference type="Gene3D" id="3.40.50.300">
    <property type="entry name" value="P-loop containing nucleotide triphosphate hydrolases"/>
    <property type="match status" value="1"/>
</dbReference>
<dbReference type="PANTHER" id="PTHR46844:SF1">
    <property type="entry name" value="SLR5058 PROTEIN"/>
    <property type="match status" value="1"/>
</dbReference>
<dbReference type="Pfam" id="PF05729">
    <property type="entry name" value="NACHT"/>
    <property type="match status" value="1"/>
</dbReference>
<evidence type="ECO:0000256" key="2">
    <source>
        <dbReference type="ARBA" id="ARBA00022840"/>
    </source>
</evidence>
<organism evidence="4 5">
    <name type="scientific">Microbispora triticiradicis</name>
    <dbReference type="NCBI Taxonomy" id="2200763"/>
    <lineage>
        <taxon>Bacteria</taxon>
        <taxon>Bacillati</taxon>
        <taxon>Actinomycetota</taxon>
        <taxon>Actinomycetes</taxon>
        <taxon>Streptosporangiales</taxon>
        <taxon>Streptosporangiaceae</taxon>
        <taxon>Microbispora</taxon>
    </lineage>
</organism>
<dbReference type="PROSITE" id="PS50837">
    <property type="entry name" value="NACHT"/>
    <property type="match status" value="1"/>
</dbReference>
<dbReference type="InterPro" id="IPR027417">
    <property type="entry name" value="P-loop_NTPase"/>
</dbReference>
<evidence type="ECO:0000256" key="1">
    <source>
        <dbReference type="ARBA" id="ARBA00022741"/>
    </source>
</evidence>